<keyword evidence="3" id="KW-1185">Reference proteome</keyword>
<dbReference type="PROSITE" id="PS51787">
    <property type="entry name" value="LON_N"/>
    <property type="match status" value="1"/>
</dbReference>
<protein>
    <recommendedName>
        <fullName evidence="1">Lon N-terminal domain-containing protein</fullName>
    </recommendedName>
</protein>
<dbReference type="InterPro" id="IPR003111">
    <property type="entry name" value="Lon_prtase_N"/>
</dbReference>
<evidence type="ECO:0000313" key="3">
    <source>
        <dbReference type="Proteomes" id="UP000007875"/>
    </source>
</evidence>
<reference evidence="3" key="1">
    <citation type="submission" date="2003-08" db="EMBL/GenBank/DDBJ databases">
        <authorList>
            <person name="Birren B."/>
            <person name="Nusbaum C."/>
            <person name="Abebe A."/>
            <person name="Abouelleil A."/>
            <person name="Adekoya E."/>
            <person name="Ait-zahra M."/>
            <person name="Allen N."/>
            <person name="Allen T."/>
            <person name="An P."/>
            <person name="Anderson M."/>
            <person name="Anderson S."/>
            <person name="Arachchi H."/>
            <person name="Armbruster J."/>
            <person name="Bachantsang P."/>
            <person name="Baldwin J."/>
            <person name="Barry A."/>
            <person name="Bayul T."/>
            <person name="Blitshsteyn B."/>
            <person name="Bloom T."/>
            <person name="Blye J."/>
            <person name="Boguslavskiy L."/>
            <person name="Borowsky M."/>
            <person name="Boukhgalter B."/>
            <person name="Brunache A."/>
            <person name="Butler J."/>
            <person name="Calixte N."/>
            <person name="Calvo S."/>
            <person name="Camarata J."/>
            <person name="Campo K."/>
            <person name="Chang J."/>
            <person name="Cheshatsang Y."/>
            <person name="Citroen M."/>
            <person name="Collymore A."/>
            <person name="Considine T."/>
            <person name="Cook A."/>
            <person name="Cooke P."/>
            <person name="Corum B."/>
            <person name="Cuomo C."/>
            <person name="David R."/>
            <person name="Dawoe T."/>
            <person name="Degray S."/>
            <person name="Dodge S."/>
            <person name="Dooley K."/>
            <person name="Dorje P."/>
            <person name="Dorjee K."/>
            <person name="Dorris L."/>
            <person name="Duffey N."/>
            <person name="Dupes A."/>
            <person name="Elkins T."/>
            <person name="Engels R."/>
            <person name="Erickson J."/>
            <person name="Farina A."/>
            <person name="Faro S."/>
            <person name="Ferreira P."/>
            <person name="Fischer H."/>
            <person name="Fitzgerald M."/>
            <person name="Foley K."/>
            <person name="Gage D."/>
            <person name="Galagan J."/>
            <person name="Gearin G."/>
            <person name="Gnerre S."/>
            <person name="Gnirke A."/>
            <person name="Goyette A."/>
            <person name="Graham J."/>
            <person name="Grandbois E."/>
            <person name="Gyaltsen K."/>
            <person name="Hafez N."/>
            <person name="Hagopian D."/>
            <person name="Hagos B."/>
            <person name="Hall J."/>
            <person name="Hatcher B."/>
            <person name="Heller A."/>
            <person name="Higgins H."/>
            <person name="Honan T."/>
            <person name="Horn A."/>
            <person name="Houde N."/>
            <person name="Hughes L."/>
            <person name="Hulme W."/>
            <person name="Husby E."/>
            <person name="Iliev I."/>
            <person name="Jaffe D."/>
            <person name="Jones C."/>
            <person name="Kamal M."/>
            <person name="Kamat A."/>
            <person name="Kamvysselis M."/>
            <person name="Karlsson E."/>
            <person name="Kells C."/>
            <person name="Kieu A."/>
            <person name="Kisner P."/>
            <person name="Kodira C."/>
            <person name="Kulbokas E."/>
            <person name="Labutti K."/>
            <person name="Lama D."/>
            <person name="Landers T."/>
            <person name="Leger J."/>
            <person name="Levine S."/>
            <person name="Lewis D."/>
            <person name="Lewis T."/>
            <person name="Lindblad-toh K."/>
            <person name="Liu X."/>
            <person name="Lokyitsang T."/>
            <person name="Lokyitsang Y."/>
            <person name="Lucien O."/>
            <person name="Lui A."/>
            <person name="Ma L.J."/>
            <person name="Mabbitt R."/>
            <person name="Macdonald J."/>
            <person name="Maclean C."/>
            <person name="Major J."/>
            <person name="Manning J."/>
            <person name="Marabella R."/>
            <person name="Maru K."/>
            <person name="Matthews C."/>
            <person name="Mauceli E."/>
            <person name="Mccarthy M."/>
            <person name="Mcdonough S."/>
            <person name="Mcghee T."/>
            <person name="Meldrim J."/>
            <person name="Meneus L."/>
            <person name="Mesirov J."/>
            <person name="Mihalev A."/>
            <person name="Mihova T."/>
            <person name="Mikkelsen T."/>
            <person name="Mlenga V."/>
            <person name="Moru K."/>
            <person name="Mozes J."/>
            <person name="Mulrain L."/>
            <person name="Munson G."/>
            <person name="Naylor J."/>
            <person name="Newes C."/>
            <person name="Nguyen C."/>
            <person name="Nguyen N."/>
            <person name="Nguyen T."/>
            <person name="Nicol R."/>
            <person name="Nielsen C."/>
            <person name="Nizzari M."/>
            <person name="Norbu C."/>
            <person name="Norbu N."/>
            <person name="O'donnell P."/>
            <person name="Okoawo O."/>
            <person name="O'leary S."/>
            <person name="Omotosho B."/>
            <person name="O'neill K."/>
            <person name="Osman S."/>
            <person name="Parker S."/>
            <person name="Perrin D."/>
            <person name="Phunkhang P."/>
            <person name="Piqani B."/>
            <person name="Purcell S."/>
            <person name="Rachupka T."/>
            <person name="Ramasamy U."/>
            <person name="Rameau R."/>
            <person name="Ray V."/>
            <person name="Raymond C."/>
            <person name="Retta R."/>
            <person name="Richardson S."/>
            <person name="Rise C."/>
            <person name="Rodriguez J."/>
            <person name="Rogers J."/>
            <person name="Rogov P."/>
            <person name="Rutman M."/>
            <person name="Schupbach R."/>
            <person name="Seaman C."/>
            <person name="Settipalli S."/>
            <person name="Sharpe T."/>
            <person name="Sheridan J."/>
            <person name="Sherpa N."/>
            <person name="Shi J."/>
            <person name="Smirnov S."/>
            <person name="Smith C."/>
            <person name="Sougnez C."/>
            <person name="Spencer B."/>
            <person name="Stalker J."/>
            <person name="Stange-thomann N."/>
            <person name="Stavropoulos S."/>
            <person name="Stetson K."/>
            <person name="Stone C."/>
            <person name="Stone S."/>
            <person name="Stubbs M."/>
            <person name="Talamas J."/>
            <person name="Tchuinga P."/>
            <person name="Tenzing P."/>
            <person name="Tesfaye S."/>
            <person name="Theodore J."/>
            <person name="Thoulutsang Y."/>
            <person name="Topham K."/>
            <person name="Towey S."/>
            <person name="Tsamla T."/>
            <person name="Tsomo N."/>
            <person name="Vallee D."/>
            <person name="Vassiliev H."/>
            <person name="Venkataraman V."/>
            <person name="Vinson J."/>
            <person name="Vo A."/>
            <person name="Wade C."/>
            <person name="Wang S."/>
            <person name="Wangchuk T."/>
            <person name="Wangdi T."/>
            <person name="Whittaker C."/>
            <person name="Wilkinson J."/>
            <person name="Wu Y."/>
            <person name="Wyman D."/>
            <person name="Yadav S."/>
            <person name="Yang S."/>
            <person name="Yang X."/>
            <person name="Yeager S."/>
            <person name="Yee E."/>
            <person name="Young G."/>
            <person name="Zainoun J."/>
            <person name="Zembeck L."/>
            <person name="Zimmer A."/>
            <person name="Zody M."/>
            <person name="Lander E."/>
        </authorList>
    </citation>
    <scope>NUCLEOTIDE SEQUENCE [LARGE SCALE GENOMIC DNA]</scope>
</reference>
<dbReference type="STRING" id="51511.ENSCSAVP00000008826"/>
<dbReference type="Pfam" id="PF02190">
    <property type="entry name" value="LON_substr_bdg"/>
    <property type="match status" value="1"/>
</dbReference>
<dbReference type="AlphaFoldDB" id="H2YU16"/>
<dbReference type="Ensembl" id="ENSCSAVT00000008939.1">
    <property type="protein sequence ID" value="ENSCSAVP00000008826.1"/>
    <property type="gene ID" value="ENSCSAVG00000005237.1"/>
</dbReference>
<feature type="domain" description="Lon N-terminal" evidence="1">
    <location>
        <begin position="1"/>
        <end position="96"/>
    </location>
</feature>
<dbReference type="GO" id="GO:0004176">
    <property type="term" value="F:ATP-dependent peptidase activity"/>
    <property type="evidence" value="ECO:0007669"/>
    <property type="project" value="InterPro"/>
</dbReference>
<dbReference type="Gene3D" id="2.30.130.40">
    <property type="entry name" value="LON domain-like"/>
    <property type="match status" value="1"/>
</dbReference>
<dbReference type="HOGENOM" id="CLU_2364903_0_0_1"/>
<dbReference type="InterPro" id="IPR046336">
    <property type="entry name" value="Lon_prtase_N_sf"/>
</dbReference>
<dbReference type="GO" id="GO:0005524">
    <property type="term" value="F:ATP binding"/>
    <property type="evidence" value="ECO:0007669"/>
    <property type="project" value="InterPro"/>
</dbReference>
<evidence type="ECO:0000313" key="2">
    <source>
        <dbReference type="Ensembl" id="ENSCSAVP00000008826.1"/>
    </source>
</evidence>
<proteinExistence type="predicted"/>
<dbReference type="FunFam" id="2.30.130.40:FF:000003">
    <property type="entry name" value="Lon protease homolog 2, peroxisomal"/>
    <property type="match status" value="1"/>
</dbReference>
<dbReference type="InterPro" id="IPR015947">
    <property type="entry name" value="PUA-like_sf"/>
</dbReference>
<evidence type="ECO:0000259" key="1">
    <source>
        <dbReference type="PROSITE" id="PS51787"/>
    </source>
</evidence>
<dbReference type="Proteomes" id="UP000007875">
    <property type="component" value="Unassembled WGS sequence"/>
</dbReference>
<accession>H2YU16</accession>
<dbReference type="GO" id="GO:0004252">
    <property type="term" value="F:serine-type endopeptidase activity"/>
    <property type="evidence" value="ECO:0007669"/>
    <property type="project" value="InterPro"/>
</dbReference>
<name>H2YU16_CIOSA</name>
<reference evidence="2" key="2">
    <citation type="submission" date="2025-08" db="UniProtKB">
        <authorList>
            <consortium name="Ensembl"/>
        </authorList>
    </citation>
    <scope>IDENTIFICATION</scope>
</reference>
<dbReference type="PANTHER" id="PTHR10046">
    <property type="entry name" value="ATP DEPENDENT LON PROTEASE FAMILY MEMBER"/>
    <property type="match status" value="1"/>
</dbReference>
<reference evidence="2" key="3">
    <citation type="submission" date="2025-09" db="UniProtKB">
        <authorList>
            <consortium name="Ensembl"/>
        </authorList>
    </citation>
    <scope>IDENTIFICATION</scope>
</reference>
<dbReference type="GO" id="GO:0030163">
    <property type="term" value="P:protein catabolic process"/>
    <property type="evidence" value="ECO:0007669"/>
    <property type="project" value="InterPro"/>
</dbReference>
<sequence>MPGSSKRIQVSTPRNMKLVKEYLLQSTSLGSTIIGVIPDTKDPLSPGDVPEDIHRTGTAAIVVQVTGTNWPKPHYTMLTHGLCRFNVDQIIRDTPY</sequence>
<dbReference type="eggNOG" id="KOG2004">
    <property type="taxonomic scope" value="Eukaryota"/>
</dbReference>
<organism evidence="2 3">
    <name type="scientific">Ciona savignyi</name>
    <name type="common">Pacific transparent sea squirt</name>
    <dbReference type="NCBI Taxonomy" id="51511"/>
    <lineage>
        <taxon>Eukaryota</taxon>
        <taxon>Metazoa</taxon>
        <taxon>Chordata</taxon>
        <taxon>Tunicata</taxon>
        <taxon>Ascidiacea</taxon>
        <taxon>Phlebobranchia</taxon>
        <taxon>Cionidae</taxon>
        <taxon>Ciona</taxon>
    </lineage>
</organism>
<dbReference type="InterPro" id="IPR027065">
    <property type="entry name" value="Lon_Prtase"/>
</dbReference>
<dbReference type="InParanoid" id="H2YU16"/>
<dbReference type="SUPFAM" id="SSF88697">
    <property type="entry name" value="PUA domain-like"/>
    <property type="match status" value="1"/>
</dbReference>